<feature type="transmembrane region" description="Helical" evidence="9">
    <location>
        <begin position="347"/>
        <end position="373"/>
    </location>
</feature>
<dbReference type="InterPro" id="IPR001463">
    <property type="entry name" value="Na/Ala_symport"/>
</dbReference>
<keyword evidence="3 9" id="KW-0813">Transport</keyword>
<feature type="transmembrane region" description="Helical" evidence="9">
    <location>
        <begin position="149"/>
        <end position="169"/>
    </location>
</feature>
<proteinExistence type="inferred from homology"/>
<evidence type="ECO:0000256" key="5">
    <source>
        <dbReference type="ARBA" id="ARBA00022692"/>
    </source>
</evidence>
<keyword evidence="11" id="KW-1185">Reference proteome</keyword>
<dbReference type="FunFam" id="1.20.1740.10:FF:000004">
    <property type="entry name" value="Sodium:alanine symporter family protein"/>
    <property type="match status" value="1"/>
</dbReference>
<evidence type="ECO:0000313" key="11">
    <source>
        <dbReference type="Proteomes" id="UP000662904"/>
    </source>
</evidence>
<evidence type="ECO:0000256" key="7">
    <source>
        <dbReference type="ARBA" id="ARBA00022989"/>
    </source>
</evidence>
<dbReference type="PANTHER" id="PTHR30330">
    <property type="entry name" value="AGSS FAMILY TRANSPORTER, SODIUM-ALANINE"/>
    <property type="match status" value="1"/>
</dbReference>
<dbReference type="KEGG" id="kme:H0A61_00606"/>
<organism evidence="10 11">
    <name type="scientific">Koleobacter methoxysyntrophicus</name>
    <dbReference type="NCBI Taxonomy" id="2751313"/>
    <lineage>
        <taxon>Bacteria</taxon>
        <taxon>Bacillati</taxon>
        <taxon>Bacillota</taxon>
        <taxon>Clostridia</taxon>
        <taxon>Koleobacterales</taxon>
        <taxon>Koleobacteraceae</taxon>
        <taxon>Koleobacter</taxon>
    </lineage>
</organism>
<dbReference type="PROSITE" id="PS00873">
    <property type="entry name" value="NA_ALANINE_SYMP"/>
    <property type="match status" value="1"/>
</dbReference>
<protein>
    <submittedName>
        <fullName evidence="10">Amino-acid carrier protein AlsT</fullName>
    </submittedName>
</protein>
<dbReference type="PANTHER" id="PTHR30330:SF3">
    <property type="entry name" value="TRANSCRIPTIONAL REGULATOR, LRP FAMILY"/>
    <property type="match status" value="1"/>
</dbReference>
<dbReference type="Pfam" id="PF01235">
    <property type="entry name" value="Na_Ala_symp"/>
    <property type="match status" value="1"/>
</dbReference>
<keyword evidence="8 9" id="KW-0472">Membrane</keyword>
<sequence>MEKLLDIVGKISGWIWGTPMLVLLVGGGLFLTISLGFFQFRYFGYIIKQTFGKILSKETRGEGTVTPFQAATSALASTVGASNIVGVPVAIMFGGPGAIFWMWVIALLGSASKFTEVVLGLKYREKNEEGEWVGGPMYYMEKGLNWRPVSILFAFGLMIELVPSIMVQANSVAGSAQDMGISPLITGIIVCILVGLVVVGGIKRIGAVTEKLVPFMAGLYLIGAGIIILINIANVPAAFALIFKHAFQPAAAVGGFTGAAVAQALRWGVARGCYSNEAGMGTAPMAHSAAITDHPVRQGFWGIFEVIVDTLVICTTTALLILTTGIWKVEGASQTANALPSMVFTKVYGPIGGSIVTFSLLCFVVSTIIVIIFYGEKQAEFLFGLKFSKFMRYVYLASIVIGAVGGAKLLWSFLDILLALIIVPNMISIIALRKDVIELTREFFTSDLYYKKDISKSV</sequence>
<evidence type="ECO:0000256" key="6">
    <source>
        <dbReference type="ARBA" id="ARBA00022847"/>
    </source>
</evidence>
<keyword evidence="7 9" id="KW-1133">Transmembrane helix</keyword>
<dbReference type="GO" id="GO:0005886">
    <property type="term" value="C:plasma membrane"/>
    <property type="evidence" value="ECO:0007669"/>
    <property type="project" value="UniProtKB-SubCell"/>
</dbReference>
<evidence type="ECO:0000256" key="8">
    <source>
        <dbReference type="ARBA" id="ARBA00023136"/>
    </source>
</evidence>
<evidence type="ECO:0000256" key="1">
    <source>
        <dbReference type="ARBA" id="ARBA00004651"/>
    </source>
</evidence>
<evidence type="ECO:0000313" key="10">
    <source>
        <dbReference type="EMBL" id="QSQ08286.1"/>
    </source>
</evidence>
<gene>
    <name evidence="10" type="primary">alsT_2</name>
    <name evidence="10" type="ORF">H0A61_00606</name>
</gene>
<comment type="similarity">
    <text evidence="2 9">Belongs to the alanine or glycine:cation symporter (AGCS) (TC 2.A.25) family.</text>
</comment>
<evidence type="ECO:0000256" key="2">
    <source>
        <dbReference type="ARBA" id="ARBA00009261"/>
    </source>
</evidence>
<dbReference type="NCBIfam" id="TIGR00835">
    <property type="entry name" value="agcS"/>
    <property type="match status" value="1"/>
</dbReference>
<evidence type="ECO:0000256" key="9">
    <source>
        <dbReference type="RuleBase" id="RU363064"/>
    </source>
</evidence>
<keyword evidence="6 9" id="KW-0769">Symport</keyword>
<dbReference type="Proteomes" id="UP000662904">
    <property type="component" value="Chromosome"/>
</dbReference>
<dbReference type="PRINTS" id="PR00175">
    <property type="entry name" value="NAALASMPORT"/>
</dbReference>
<keyword evidence="4 9" id="KW-1003">Cell membrane</keyword>
<comment type="subcellular location">
    <subcellularLocation>
        <location evidence="1 9">Cell membrane</location>
        <topology evidence="1 9">Multi-pass membrane protein</topology>
    </subcellularLocation>
</comment>
<dbReference type="RefSeq" id="WP_206708506.1">
    <property type="nucleotide sequence ID" value="NZ_CP059066.1"/>
</dbReference>
<evidence type="ECO:0000256" key="4">
    <source>
        <dbReference type="ARBA" id="ARBA00022475"/>
    </source>
</evidence>
<keyword evidence="5 9" id="KW-0812">Transmembrane</keyword>
<dbReference type="AlphaFoldDB" id="A0A8A0RM52"/>
<name>A0A8A0RM52_9FIRM</name>
<feature type="transmembrane region" description="Helical" evidence="9">
    <location>
        <begin position="20"/>
        <end position="47"/>
    </location>
</feature>
<feature type="transmembrane region" description="Helical" evidence="9">
    <location>
        <begin position="212"/>
        <end position="234"/>
    </location>
</feature>
<evidence type="ECO:0000256" key="3">
    <source>
        <dbReference type="ARBA" id="ARBA00022448"/>
    </source>
</evidence>
<feature type="transmembrane region" description="Helical" evidence="9">
    <location>
        <begin position="393"/>
        <end position="410"/>
    </location>
</feature>
<dbReference type="EMBL" id="CP059066">
    <property type="protein sequence ID" value="QSQ08286.1"/>
    <property type="molecule type" value="Genomic_DNA"/>
</dbReference>
<feature type="transmembrane region" description="Helical" evidence="9">
    <location>
        <begin position="181"/>
        <end position="200"/>
    </location>
</feature>
<feature type="transmembrane region" description="Helical" evidence="9">
    <location>
        <begin position="416"/>
        <end position="432"/>
    </location>
</feature>
<dbReference type="GO" id="GO:0005283">
    <property type="term" value="F:amino acid:sodium symporter activity"/>
    <property type="evidence" value="ECO:0007669"/>
    <property type="project" value="InterPro"/>
</dbReference>
<feature type="transmembrane region" description="Helical" evidence="9">
    <location>
        <begin position="306"/>
        <end position="327"/>
    </location>
</feature>
<reference evidence="10" key="1">
    <citation type="submission" date="2020-07" db="EMBL/GenBank/DDBJ databases">
        <title>Koleobacter methoxysyntrophicus gen. nov., sp. nov., a novel anaerobic bacterium isolated from deep subsurface oil field and proposal of Koleobacterales ord. nov. in the phylum Firmicutes.</title>
        <authorList>
            <person name="Sakamoto S."/>
            <person name="Tamaki H."/>
        </authorList>
    </citation>
    <scope>NUCLEOTIDE SEQUENCE</scope>
    <source>
        <strain evidence="10">NRmbB1</strain>
    </source>
</reference>
<accession>A0A8A0RM52</accession>